<keyword evidence="5" id="KW-1185">Reference proteome</keyword>
<name>A0AAV2YTD9_9STRA</name>
<organism evidence="4 5">
    <name type="scientific">Lagenidium giganteum</name>
    <dbReference type="NCBI Taxonomy" id="4803"/>
    <lineage>
        <taxon>Eukaryota</taxon>
        <taxon>Sar</taxon>
        <taxon>Stramenopiles</taxon>
        <taxon>Oomycota</taxon>
        <taxon>Peronosporomycetes</taxon>
        <taxon>Pythiales</taxon>
        <taxon>Pythiaceae</taxon>
    </lineage>
</organism>
<gene>
    <name evidence="4" type="ORF">N0F65_010784</name>
</gene>
<dbReference type="AlphaFoldDB" id="A0AAV2YTD9"/>
<evidence type="ECO:0000259" key="3">
    <source>
        <dbReference type="PROSITE" id="PS50994"/>
    </source>
</evidence>
<dbReference type="InterPro" id="IPR012337">
    <property type="entry name" value="RNaseH-like_sf"/>
</dbReference>
<evidence type="ECO:0000256" key="2">
    <source>
        <dbReference type="SAM" id="Phobius"/>
    </source>
</evidence>
<keyword evidence="2" id="KW-0812">Transmembrane</keyword>
<keyword evidence="2" id="KW-1133">Transmembrane helix</keyword>
<dbReference type="EMBL" id="DAKRPA010000138">
    <property type="protein sequence ID" value="DAZ97350.1"/>
    <property type="molecule type" value="Genomic_DNA"/>
</dbReference>
<feature type="region of interest" description="Disordered" evidence="1">
    <location>
        <begin position="167"/>
        <end position="187"/>
    </location>
</feature>
<proteinExistence type="predicted"/>
<evidence type="ECO:0000313" key="5">
    <source>
        <dbReference type="Proteomes" id="UP001146120"/>
    </source>
</evidence>
<dbReference type="Proteomes" id="UP001146120">
    <property type="component" value="Unassembled WGS sequence"/>
</dbReference>
<comment type="caution">
    <text evidence="4">The sequence shown here is derived from an EMBL/GenBank/DDBJ whole genome shotgun (WGS) entry which is preliminary data.</text>
</comment>
<evidence type="ECO:0000256" key="1">
    <source>
        <dbReference type="SAM" id="MobiDB-lite"/>
    </source>
</evidence>
<feature type="transmembrane region" description="Helical" evidence="2">
    <location>
        <begin position="53"/>
        <end position="73"/>
    </location>
</feature>
<dbReference type="PANTHER" id="PTHR37984">
    <property type="entry name" value="PROTEIN CBG26694"/>
    <property type="match status" value="1"/>
</dbReference>
<evidence type="ECO:0000313" key="4">
    <source>
        <dbReference type="EMBL" id="DAZ97350.1"/>
    </source>
</evidence>
<reference evidence="4" key="1">
    <citation type="submission" date="2022-11" db="EMBL/GenBank/DDBJ databases">
        <authorList>
            <person name="Morgan W.R."/>
            <person name="Tartar A."/>
        </authorList>
    </citation>
    <scope>NUCLEOTIDE SEQUENCE</scope>
    <source>
        <strain evidence="4">ARSEF 373</strain>
    </source>
</reference>
<dbReference type="InterPro" id="IPR050951">
    <property type="entry name" value="Retrovirus_Pol_polyprotein"/>
</dbReference>
<accession>A0AAV2YTD9</accession>
<sequence>MYVSVENFVRSCEDCATAKGKPRYPGKSPGNLIASRPFQILATNFATPLPKTFAGNTAMLFFICLFTGFVVLVPMIDTSAASVAEAYLAGVLKRFGASEMIRHDRDPQSSTQANGKQEQSIRTVVKAIKCYVPDAKQQNWDEYVQQLELALNTSVNLTSTSKLVSTSSTVGTHEHSLKQSMLPPKNGGLEEQEALKWRLKI</sequence>
<feature type="domain" description="Integrase catalytic" evidence="3">
    <location>
        <begin position="33"/>
        <end position="113"/>
    </location>
</feature>
<dbReference type="PANTHER" id="PTHR37984:SF5">
    <property type="entry name" value="PROTEIN NYNRIN-LIKE"/>
    <property type="match status" value="1"/>
</dbReference>
<protein>
    <recommendedName>
        <fullName evidence="3">Integrase catalytic domain-containing protein</fullName>
    </recommendedName>
</protein>
<dbReference type="GO" id="GO:0003676">
    <property type="term" value="F:nucleic acid binding"/>
    <property type="evidence" value="ECO:0007669"/>
    <property type="project" value="InterPro"/>
</dbReference>
<reference evidence="4" key="2">
    <citation type="journal article" date="2023" name="Microbiol Resour">
        <title>Decontamination and Annotation of the Draft Genome Sequence of the Oomycete Lagenidium giganteum ARSEF 373.</title>
        <authorList>
            <person name="Morgan W.R."/>
            <person name="Tartar A."/>
        </authorList>
    </citation>
    <scope>NUCLEOTIDE SEQUENCE</scope>
    <source>
        <strain evidence="4">ARSEF 373</strain>
    </source>
</reference>
<dbReference type="Gene3D" id="3.30.420.10">
    <property type="entry name" value="Ribonuclease H-like superfamily/Ribonuclease H"/>
    <property type="match status" value="2"/>
</dbReference>
<dbReference type="GO" id="GO:0015074">
    <property type="term" value="P:DNA integration"/>
    <property type="evidence" value="ECO:0007669"/>
    <property type="project" value="InterPro"/>
</dbReference>
<dbReference type="InterPro" id="IPR036397">
    <property type="entry name" value="RNaseH_sf"/>
</dbReference>
<dbReference type="InterPro" id="IPR001584">
    <property type="entry name" value="Integrase_cat-core"/>
</dbReference>
<dbReference type="PROSITE" id="PS50994">
    <property type="entry name" value="INTEGRASE"/>
    <property type="match status" value="1"/>
</dbReference>
<dbReference type="SUPFAM" id="SSF53098">
    <property type="entry name" value="Ribonuclease H-like"/>
    <property type="match status" value="1"/>
</dbReference>
<keyword evidence="2" id="KW-0472">Membrane</keyword>